<reference evidence="1 2" key="1">
    <citation type="journal article" date="2010" name="PLoS ONE">
        <title>Genome sequence of Cronobacter sakazakii BAA-894 and comparative genomic hybridization analysis with other Cronobacter species.</title>
        <authorList>
            <person name="Kucerova E."/>
            <person name="Clifton S.W."/>
            <person name="Xia X.Q."/>
            <person name="Long F."/>
            <person name="Porwollik S."/>
            <person name="Fulton L."/>
            <person name="Fronick C."/>
            <person name="Minx P."/>
            <person name="Kyung K."/>
            <person name="Warren W."/>
            <person name="Fulton R."/>
            <person name="Feng D."/>
            <person name="Wollam A."/>
            <person name="Shah N."/>
            <person name="Bhonagiri V."/>
            <person name="Nash W.E."/>
            <person name="Hallsworth-Pepin K."/>
            <person name="Wilson R.K."/>
            <person name="McClelland M."/>
            <person name="Forsythe S.J."/>
        </authorList>
    </citation>
    <scope>NUCLEOTIDE SEQUENCE [LARGE SCALE GENOMIC DNA]</scope>
    <source>
        <strain evidence="1 2">ATCC BAA-894</strain>
    </source>
</reference>
<proteinExistence type="predicted"/>
<name>A7MNE3_CROS8</name>
<evidence type="ECO:0000313" key="2">
    <source>
        <dbReference type="Proteomes" id="UP000000260"/>
    </source>
</evidence>
<dbReference type="EMBL" id="CP000783">
    <property type="protein sequence ID" value="ABU75533.1"/>
    <property type="molecule type" value="Genomic_DNA"/>
</dbReference>
<accession>A7MNE3</accession>
<dbReference type="Proteomes" id="UP000000260">
    <property type="component" value="Chromosome"/>
</dbReference>
<dbReference type="KEGG" id="esa:ESA_00232"/>
<gene>
    <name evidence="1" type="ordered locus">ESA_00232</name>
</gene>
<dbReference type="HOGENOM" id="CLU_3182671_0_0_6"/>
<protein>
    <submittedName>
        <fullName evidence="1">Uncharacterized protein</fullName>
    </submittedName>
</protein>
<organism evidence="1 2">
    <name type="scientific">Cronobacter sakazakii (strain ATCC BAA-894)</name>
    <name type="common">Enterobacter sakazakii</name>
    <dbReference type="NCBI Taxonomy" id="290339"/>
    <lineage>
        <taxon>Bacteria</taxon>
        <taxon>Pseudomonadati</taxon>
        <taxon>Pseudomonadota</taxon>
        <taxon>Gammaproteobacteria</taxon>
        <taxon>Enterobacterales</taxon>
        <taxon>Enterobacteriaceae</taxon>
        <taxon>Cronobacter</taxon>
    </lineage>
</organism>
<dbReference type="AlphaFoldDB" id="A7MNE3"/>
<sequence length="46" mass="5388">MDSFVSPVSLLHLSAFSHDTFIHKASCILNKLLKTFTLRLWRPFLR</sequence>
<keyword evidence="2" id="KW-1185">Reference proteome</keyword>
<evidence type="ECO:0000313" key="1">
    <source>
        <dbReference type="EMBL" id="ABU75533.1"/>
    </source>
</evidence>